<protein>
    <submittedName>
        <fullName evidence="2">Uncharacterized protein</fullName>
    </submittedName>
</protein>
<proteinExistence type="predicted"/>
<feature type="transmembrane region" description="Helical" evidence="1">
    <location>
        <begin position="46"/>
        <end position="69"/>
    </location>
</feature>
<evidence type="ECO:0000313" key="2">
    <source>
        <dbReference type="EMBL" id="TDN55908.1"/>
    </source>
</evidence>
<evidence type="ECO:0000256" key="1">
    <source>
        <dbReference type="SAM" id="Phobius"/>
    </source>
</evidence>
<keyword evidence="3" id="KW-1185">Reference proteome</keyword>
<dbReference type="AlphaFoldDB" id="A0A4R6EF62"/>
<comment type="caution">
    <text evidence="2">The sequence shown here is derived from an EMBL/GenBank/DDBJ whole genome shotgun (WGS) entry which is preliminary data.</text>
</comment>
<name>A0A4R6EF62_9RHOO</name>
<keyword evidence="1" id="KW-0472">Membrane</keyword>
<sequence length="116" mass="12092">MKPPAFHPAQIPLGLTLWSLWFVALYGGTAVACERLAAGPEEAGPAAINLGFLLFTLAAAAVPGTYAWGCWRAARLSAGRPSQERFAARVGAALHLVAVIAMLFIGLPLLGLPPCL</sequence>
<dbReference type="EMBL" id="SNVV01000003">
    <property type="protein sequence ID" value="TDN55908.1"/>
    <property type="molecule type" value="Genomic_DNA"/>
</dbReference>
<dbReference type="PROSITE" id="PS51257">
    <property type="entry name" value="PROKAR_LIPOPROTEIN"/>
    <property type="match status" value="1"/>
</dbReference>
<keyword evidence="1" id="KW-1133">Transmembrane helix</keyword>
<reference evidence="2 3" key="1">
    <citation type="submission" date="2019-03" db="EMBL/GenBank/DDBJ databases">
        <title>Genomic Encyclopedia of Type Strains, Phase IV (KMG-IV): sequencing the most valuable type-strain genomes for metagenomic binning, comparative biology and taxonomic classification.</title>
        <authorList>
            <person name="Goeker M."/>
        </authorList>
    </citation>
    <scope>NUCLEOTIDE SEQUENCE [LARGE SCALE GENOMIC DNA]</scope>
    <source>
        <strain evidence="2 3">DSM 12121</strain>
    </source>
</reference>
<organism evidence="2 3">
    <name type="scientific">Azoarcus indigens</name>
    <dbReference type="NCBI Taxonomy" id="29545"/>
    <lineage>
        <taxon>Bacteria</taxon>
        <taxon>Pseudomonadati</taxon>
        <taxon>Pseudomonadota</taxon>
        <taxon>Betaproteobacteria</taxon>
        <taxon>Rhodocyclales</taxon>
        <taxon>Zoogloeaceae</taxon>
        <taxon>Azoarcus</taxon>
    </lineage>
</organism>
<keyword evidence="1" id="KW-0812">Transmembrane</keyword>
<dbReference type="Proteomes" id="UP000295129">
    <property type="component" value="Unassembled WGS sequence"/>
</dbReference>
<feature type="transmembrane region" description="Helical" evidence="1">
    <location>
        <begin position="90"/>
        <end position="110"/>
    </location>
</feature>
<dbReference type="RefSeq" id="WP_133589204.1">
    <property type="nucleotide sequence ID" value="NZ_SNVV01000003.1"/>
</dbReference>
<accession>A0A4R6EF62</accession>
<dbReference type="OrthoDB" id="8549814at2"/>
<gene>
    <name evidence="2" type="ORF">C7389_103246</name>
</gene>
<evidence type="ECO:0000313" key="3">
    <source>
        <dbReference type="Proteomes" id="UP000295129"/>
    </source>
</evidence>